<dbReference type="InterPro" id="IPR007433">
    <property type="entry name" value="DUF481"/>
</dbReference>
<evidence type="ECO:0000313" key="2">
    <source>
        <dbReference type="Proteomes" id="UP000554342"/>
    </source>
</evidence>
<dbReference type="RefSeq" id="WP_345575793.1">
    <property type="nucleotide sequence ID" value="NZ_BAABIF010000013.1"/>
</dbReference>
<dbReference type="Pfam" id="PF04338">
    <property type="entry name" value="DUF481"/>
    <property type="match status" value="1"/>
</dbReference>
<proteinExistence type="predicted"/>
<comment type="caution">
    <text evidence="1">The sequence shown here is derived from an EMBL/GenBank/DDBJ whole genome shotgun (WGS) entry which is preliminary data.</text>
</comment>
<reference evidence="1 2" key="1">
    <citation type="submission" date="2020-08" db="EMBL/GenBank/DDBJ databases">
        <title>Genomic Encyclopedia of Type Strains, Phase IV (KMG-IV): sequencing the most valuable type-strain genomes for metagenomic binning, comparative biology and taxonomic classification.</title>
        <authorList>
            <person name="Goeker M."/>
        </authorList>
    </citation>
    <scope>NUCLEOTIDE SEQUENCE [LARGE SCALE GENOMIC DNA]</scope>
    <source>
        <strain evidence="1 2">DSM 27203</strain>
    </source>
</reference>
<dbReference type="AlphaFoldDB" id="A0A840YYC0"/>
<dbReference type="EMBL" id="JACIJI010000002">
    <property type="protein sequence ID" value="MBB5718643.1"/>
    <property type="molecule type" value="Genomic_DNA"/>
</dbReference>
<name>A0A840YYC0_9SPHN</name>
<keyword evidence="2" id="KW-1185">Reference proteome</keyword>
<organism evidence="1 2">
    <name type="scientific">Stakelama sediminis</name>
    <dbReference type="NCBI Taxonomy" id="463200"/>
    <lineage>
        <taxon>Bacteria</taxon>
        <taxon>Pseudomonadati</taxon>
        <taxon>Pseudomonadota</taxon>
        <taxon>Alphaproteobacteria</taxon>
        <taxon>Sphingomonadales</taxon>
        <taxon>Sphingomonadaceae</taxon>
        <taxon>Stakelama</taxon>
    </lineage>
</organism>
<gene>
    <name evidence="1" type="ORF">FHR23_001566</name>
</gene>
<evidence type="ECO:0000313" key="1">
    <source>
        <dbReference type="EMBL" id="MBB5718643.1"/>
    </source>
</evidence>
<dbReference type="Proteomes" id="UP000554342">
    <property type="component" value="Unassembled WGS sequence"/>
</dbReference>
<accession>A0A840YYC0</accession>
<sequence length="269" mass="29569">MLQAAMAAGKEGDVATIIKYARSVNPEGAAAAKKLADDWSAKRTAKATRHLQQANFFDLVTGKITLGGYLTTGNTNNIGITGTIDVERDGYKWRHKLHMLADYQKSNGVVSREHYLVAYEPNYKVNSRLYIYGATQYESDRFLGFYDRYSVSSGAGYSAIKRPSLKLDLELGPAYRYTNFTDDTNQSNIAARGSLSMDWKLSSTMSFHQDASAYLQSANSTVATTSSLNAKLFGPVSGQLSYQVQYESLPPAGSQTTDTTSRASVVYQF</sequence>
<protein>
    <submittedName>
        <fullName evidence="1">Putative salt-induced outer membrane protein</fullName>
    </submittedName>
</protein>